<dbReference type="EMBL" id="RCZO01000006">
    <property type="protein sequence ID" value="TPG08316.1"/>
    <property type="molecule type" value="Genomic_DNA"/>
</dbReference>
<accession>A0A502C9A8</accession>
<dbReference type="Proteomes" id="UP000319486">
    <property type="component" value="Unassembled WGS sequence"/>
</dbReference>
<organism evidence="1 2">
    <name type="scientific">Rhodanobacter glycinis</name>
    <dbReference type="NCBI Taxonomy" id="582702"/>
    <lineage>
        <taxon>Bacteria</taxon>
        <taxon>Pseudomonadati</taxon>
        <taxon>Pseudomonadota</taxon>
        <taxon>Gammaproteobacteria</taxon>
        <taxon>Lysobacterales</taxon>
        <taxon>Rhodanobacteraceae</taxon>
        <taxon>Rhodanobacter</taxon>
    </lineage>
</organism>
<dbReference type="NCBIfam" id="NF033394">
    <property type="entry name" value="capsid_maj_Podo"/>
    <property type="match status" value="1"/>
</dbReference>
<proteinExistence type="predicted"/>
<protein>
    <submittedName>
        <fullName evidence="1">Phage major capsid protein</fullName>
    </submittedName>
</protein>
<dbReference type="RefSeq" id="WP_140652870.1">
    <property type="nucleotide sequence ID" value="NZ_RCZO01000006.1"/>
</dbReference>
<gene>
    <name evidence="1" type="ORF">EAH88_11840</name>
</gene>
<evidence type="ECO:0000313" key="2">
    <source>
        <dbReference type="Proteomes" id="UP000319486"/>
    </source>
</evidence>
<name>A0A502C9A8_9GAMM</name>
<reference evidence="1 2" key="1">
    <citation type="journal article" date="2019" name="Environ. Microbiol.">
        <title>Species interactions and distinct microbial communities in high Arctic permafrost affected cryosols are associated with the CH4 and CO2 gas fluxes.</title>
        <authorList>
            <person name="Altshuler I."/>
            <person name="Hamel J."/>
            <person name="Turney S."/>
            <person name="Magnuson E."/>
            <person name="Levesque R."/>
            <person name="Greer C."/>
            <person name="Whyte L.G."/>
        </authorList>
    </citation>
    <scope>NUCLEOTIDE SEQUENCE [LARGE SCALE GENOMIC DNA]</scope>
    <source>
        <strain evidence="1 2">S13Y</strain>
    </source>
</reference>
<evidence type="ECO:0000313" key="1">
    <source>
        <dbReference type="EMBL" id="TPG08316.1"/>
    </source>
</evidence>
<sequence>MPFTPAQIVTGSTYSLATYQKKEPIDQVNIQHVTLDWLIKNKEVSTFGNGSFKEPIFVNNGSNAQNYFGADQVTYNERDPAKWTDFGYANMHDGFWFDEDRLLAAGIHMSDDDNSVPTSTEKEALVNLLGQSFRGLKNGMQEALSYEYLRDGSQSAKAIPGLANIIKLSPATGVVGGIDAATNTYWQNNTNTSIVITNVITEMEQTWKDCMRYGGMLPNFIVCGQAFYENYVAQSVTAVQRHLAVQGKGGAALDPSVEAVNFHGIPLKWDPTFEALDALLSTTTQTKTCYFLNSNAIKLRPLKGEWMRNRKPEGLPDRYVTYFGLTSKYGLTANKRNALAVLTIA</sequence>
<keyword evidence="2" id="KW-1185">Reference proteome</keyword>
<dbReference type="InterPro" id="IPR049718">
    <property type="entry name" value="AKO59007-like"/>
</dbReference>
<comment type="caution">
    <text evidence="1">The sequence shown here is derived from an EMBL/GenBank/DDBJ whole genome shotgun (WGS) entry which is preliminary data.</text>
</comment>
<dbReference type="AlphaFoldDB" id="A0A502C9A8"/>